<feature type="compositionally biased region" description="Polar residues" evidence="1">
    <location>
        <begin position="20"/>
        <end position="29"/>
    </location>
</feature>
<sequence>MFSCCPRIAPPAKDHKLPMSGNTHSTQPRPQIDHHAINFLNSIRESVLHLLEPDQSSSRSPADVSLGLQTLKSIVDTMWRLAEKDRLLADAEKIKAYAEQLKAETEKIAAQKR</sequence>
<accession>A0ABR3GM20</accession>
<evidence type="ECO:0000313" key="2">
    <source>
        <dbReference type="EMBL" id="KAL0636965.1"/>
    </source>
</evidence>
<name>A0ABR3GM20_9PEZI</name>
<comment type="caution">
    <text evidence="2">The sequence shown here is derived from an EMBL/GenBank/DDBJ whole genome shotgun (WGS) entry which is preliminary data.</text>
</comment>
<proteinExistence type="predicted"/>
<feature type="region of interest" description="Disordered" evidence="1">
    <location>
        <begin position="1"/>
        <end position="30"/>
    </location>
</feature>
<dbReference type="EMBL" id="JBBBZM010000041">
    <property type="protein sequence ID" value="KAL0636965.1"/>
    <property type="molecule type" value="Genomic_DNA"/>
</dbReference>
<reference evidence="2 3" key="1">
    <citation type="submission" date="2024-02" db="EMBL/GenBank/DDBJ databases">
        <title>Discinaceae phylogenomics.</title>
        <authorList>
            <person name="Dirks A.C."/>
            <person name="James T.Y."/>
        </authorList>
    </citation>
    <scope>NUCLEOTIDE SEQUENCE [LARGE SCALE GENOMIC DNA]</scope>
    <source>
        <strain evidence="2 3">ACD0624</strain>
    </source>
</reference>
<dbReference type="Proteomes" id="UP001447188">
    <property type="component" value="Unassembled WGS sequence"/>
</dbReference>
<protein>
    <submittedName>
        <fullName evidence="2">Uncharacterized protein</fullName>
    </submittedName>
</protein>
<organism evidence="2 3">
    <name type="scientific">Discina gigas</name>
    <dbReference type="NCBI Taxonomy" id="1032678"/>
    <lineage>
        <taxon>Eukaryota</taxon>
        <taxon>Fungi</taxon>
        <taxon>Dikarya</taxon>
        <taxon>Ascomycota</taxon>
        <taxon>Pezizomycotina</taxon>
        <taxon>Pezizomycetes</taxon>
        <taxon>Pezizales</taxon>
        <taxon>Discinaceae</taxon>
        <taxon>Discina</taxon>
    </lineage>
</organism>
<keyword evidence="3" id="KW-1185">Reference proteome</keyword>
<evidence type="ECO:0000256" key="1">
    <source>
        <dbReference type="SAM" id="MobiDB-lite"/>
    </source>
</evidence>
<gene>
    <name evidence="2" type="ORF">Q9L58_004068</name>
</gene>
<evidence type="ECO:0000313" key="3">
    <source>
        <dbReference type="Proteomes" id="UP001447188"/>
    </source>
</evidence>